<evidence type="ECO:0008006" key="3">
    <source>
        <dbReference type="Google" id="ProtNLM"/>
    </source>
</evidence>
<reference evidence="1" key="1">
    <citation type="journal article" date="2020" name="Microb. Genom.">
        <title>Genetic diversity of clinical and environmental Mucorales isolates obtained from an investigation of mucormycosis cases among solid organ transplant recipients.</title>
        <authorList>
            <person name="Nguyen M.H."/>
            <person name="Kaul D."/>
            <person name="Muto C."/>
            <person name="Cheng S.J."/>
            <person name="Richter R.A."/>
            <person name="Bruno V.M."/>
            <person name="Liu G."/>
            <person name="Beyhan S."/>
            <person name="Sundermann A.J."/>
            <person name="Mounaud S."/>
            <person name="Pasculle A.W."/>
            <person name="Nierman W.C."/>
            <person name="Driscoll E."/>
            <person name="Cumbie R."/>
            <person name="Clancy C.J."/>
            <person name="Dupont C.L."/>
        </authorList>
    </citation>
    <scope>NUCLEOTIDE SEQUENCE</scope>
    <source>
        <strain evidence="1">GL16</strain>
    </source>
</reference>
<comment type="caution">
    <text evidence="1">The sequence shown here is derived from an EMBL/GenBank/DDBJ whole genome shotgun (WGS) entry which is preliminary data.</text>
</comment>
<dbReference type="InterPro" id="IPR036397">
    <property type="entry name" value="RNaseH_sf"/>
</dbReference>
<gene>
    <name evidence="1" type="ORF">G6F51_013580</name>
</gene>
<dbReference type="Gene3D" id="3.30.420.10">
    <property type="entry name" value="Ribonuclease H-like superfamily/Ribonuclease H"/>
    <property type="match status" value="1"/>
</dbReference>
<protein>
    <recommendedName>
        <fullName evidence="3">Integrase catalytic domain-containing protein</fullName>
    </recommendedName>
</protein>
<dbReference type="SUPFAM" id="SSF53098">
    <property type="entry name" value="Ribonuclease H-like"/>
    <property type="match status" value="1"/>
</dbReference>
<organism evidence="1 2">
    <name type="scientific">Rhizopus oryzae</name>
    <name type="common">Mucormycosis agent</name>
    <name type="synonym">Rhizopus arrhizus var. delemar</name>
    <dbReference type="NCBI Taxonomy" id="64495"/>
    <lineage>
        <taxon>Eukaryota</taxon>
        <taxon>Fungi</taxon>
        <taxon>Fungi incertae sedis</taxon>
        <taxon>Mucoromycota</taxon>
        <taxon>Mucoromycotina</taxon>
        <taxon>Mucoromycetes</taxon>
        <taxon>Mucorales</taxon>
        <taxon>Mucorineae</taxon>
        <taxon>Rhizopodaceae</taxon>
        <taxon>Rhizopus</taxon>
    </lineage>
</organism>
<dbReference type="GO" id="GO:0003676">
    <property type="term" value="F:nucleic acid binding"/>
    <property type="evidence" value="ECO:0007669"/>
    <property type="project" value="InterPro"/>
</dbReference>
<dbReference type="InterPro" id="IPR012337">
    <property type="entry name" value="RNaseH-like_sf"/>
</dbReference>
<evidence type="ECO:0000313" key="1">
    <source>
        <dbReference type="EMBL" id="KAG1531251.1"/>
    </source>
</evidence>
<evidence type="ECO:0000313" key="2">
    <source>
        <dbReference type="Proteomes" id="UP000717996"/>
    </source>
</evidence>
<dbReference type="Proteomes" id="UP000717996">
    <property type="component" value="Unassembled WGS sequence"/>
</dbReference>
<sequence>MIKYSGIEHRLSNPYNPLGNSVNERYVGLAKQIIVKRLDGVKNEWDLYLPSVQQPNELIDYSNIQPILHNQTIDPQVLEDKLKDVMDIIIPGLREKISETQRNDNTKFMRKNRIIHDQYPLKSEVMIKNVNRTDKTSERYEGPYTIHGYTKNGSYILMDKTGALLPRNIPTSHIVLISSDNVEPDPNDKQWELQAIVDHRQVKILGNLVTVSKVMFLS</sequence>
<dbReference type="EMBL" id="JAANIT010005742">
    <property type="protein sequence ID" value="KAG1531251.1"/>
    <property type="molecule type" value="Genomic_DNA"/>
</dbReference>
<name>A0A9P6XSE9_RHIOR</name>
<proteinExistence type="predicted"/>
<dbReference type="AlphaFoldDB" id="A0A9P6XSE9"/>
<accession>A0A9P6XSE9</accession>